<sequence length="305" mass="34696">MAKNTKVKGYGAYWKGDIKNKTIARKNKQYISDQRCLRVYKKQLKELDRSEADYVNTVTKRKQIPGESSADVNATSIAEQHVEIIKPQVETVYLLQRGNDYGAHPDAQNREQDLEHKLKSGCSTIAKDSIDLDNKPRKGKHFKSSVVEEVEGNDEYNGDAEPIESDTNGEVHDMCSAGSVDISETGGNTENCGRGAEDTGMFKGEIKYKHETGSKGETQRSQKGKFSGVYAKALKLREERAKIRAQQHNERLEKLKEKKRAIREKKQDRYERHRLLGRKTKKGQPIMSSVLSHLMKNFQKKHELS</sequence>
<gene>
    <name evidence="2" type="ORF">BaOVIS_002690</name>
</gene>
<reference evidence="2" key="1">
    <citation type="submission" date="2019-12" db="EMBL/GenBank/DDBJ databases">
        <title>Genome sequence of Babesia ovis.</title>
        <authorList>
            <person name="Yamagishi J."/>
            <person name="Sevinc F."/>
            <person name="Xuan X."/>
        </authorList>
    </citation>
    <scope>NUCLEOTIDE SEQUENCE</scope>
    <source>
        <strain evidence="2">Selcuk</strain>
    </source>
</reference>
<evidence type="ECO:0000256" key="1">
    <source>
        <dbReference type="SAM" id="MobiDB-lite"/>
    </source>
</evidence>
<evidence type="ECO:0000313" key="3">
    <source>
        <dbReference type="Proteomes" id="UP001057455"/>
    </source>
</evidence>
<dbReference type="InterPro" id="IPR013730">
    <property type="entry name" value="Fyv7/TAP26"/>
</dbReference>
<dbReference type="OrthoDB" id="362002at2759"/>
<name>A0A9W5T8M5_BABOV</name>
<dbReference type="Proteomes" id="UP001057455">
    <property type="component" value="Unassembled WGS sequence"/>
</dbReference>
<feature type="region of interest" description="Disordered" evidence="1">
    <location>
        <begin position="259"/>
        <end position="287"/>
    </location>
</feature>
<dbReference type="Pfam" id="PF08524">
    <property type="entry name" value="rRNA_processing"/>
    <property type="match status" value="1"/>
</dbReference>
<comment type="caution">
    <text evidence="2">The sequence shown here is derived from an EMBL/GenBank/DDBJ whole genome shotgun (WGS) entry which is preliminary data.</text>
</comment>
<protein>
    <submittedName>
        <fullName evidence="2">Thyroid transcription factor 1-associated protein 26, putative</fullName>
    </submittedName>
</protein>
<feature type="compositionally biased region" description="Basic and acidic residues" evidence="1">
    <location>
        <begin position="264"/>
        <end position="274"/>
    </location>
</feature>
<evidence type="ECO:0000313" key="2">
    <source>
        <dbReference type="EMBL" id="GFE52865.1"/>
    </source>
</evidence>
<keyword evidence="3" id="KW-1185">Reference proteome</keyword>
<proteinExistence type="predicted"/>
<organism evidence="2 3">
    <name type="scientific">Babesia ovis</name>
    <dbReference type="NCBI Taxonomy" id="5869"/>
    <lineage>
        <taxon>Eukaryota</taxon>
        <taxon>Sar</taxon>
        <taxon>Alveolata</taxon>
        <taxon>Apicomplexa</taxon>
        <taxon>Aconoidasida</taxon>
        <taxon>Piroplasmida</taxon>
        <taxon>Babesiidae</taxon>
        <taxon>Babesia</taxon>
    </lineage>
</organism>
<dbReference type="EMBL" id="BLIY01000003">
    <property type="protein sequence ID" value="GFE52865.1"/>
    <property type="molecule type" value="Genomic_DNA"/>
</dbReference>
<dbReference type="AlphaFoldDB" id="A0A9W5T8M5"/>
<accession>A0A9W5T8M5</accession>